<organism evidence="1 2">
    <name type="scientific">Aureibacillus halotolerans</name>
    <dbReference type="NCBI Taxonomy" id="1508390"/>
    <lineage>
        <taxon>Bacteria</taxon>
        <taxon>Bacillati</taxon>
        <taxon>Bacillota</taxon>
        <taxon>Bacilli</taxon>
        <taxon>Bacillales</taxon>
        <taxon>Bacillaceae</taxon>
        <taxon>Aureibacillus</taxon>
    </lineage>
</organism>
<comment type="caution">
    <text evidence="1">The sequence shown here is derived from an EMBL/GenBank/DDBJ whole genome shotgun (WGS) entry which is preliminary data.</text>
</comment>
<reference evidence="1 2" key="1">
    <citation type="submission" date="2019-03" db="EMBL/GenBank/DDBJ databases">
        <title>Genomic Encyclopedia of Type Strains, Phase IV (KMG-IV): sequencing the most valuable type-strain genomes for metagenomic binning, comparative biology and taxonomic classification.</title>
        <authorList>
            <person name="Goeker M."/>
        </authorList>
    </citation>
    <scope>NUCLEOTIDE SEQUENCE [LARGE SCALE GENOMIC DNA]</scope>
    <source>
        <strain evidence="1 2">DSM 28697</strain>
    </source>
</reference>
<dbReference type="EMBL" id="SNYJ01000022">
    <property type="protein sequence ID" value="TDQ35249.1"/>
    <property type="molecule type" value="Genomic_DNA"/>
</dbReference>
<gene>
    <name evidence="1" type="ORF">EV213_12236</name>
</gene>
<dbReference type="InterPro" id="IPR025072">
    <property type="entry name" value="Fur_reg_FbpA"/>
</dbReference>
<keyword evidence="2" id="KW-1185">Reference proteome</keyword>
<evidence type="ECO:0000313" key="1">
    <source>
        <dbReference type="EMBL" id="TDQ35249.1"/>
    </source>
</evidence>
<dbReference type="AlphaFoldDB" id="A0A4R6TQM8"/>
<name>A0A4R6TQM8_9BACI</name>
<dbReference type="OrthoDB" id="2990660at2"/>
<evidence type="ECO:0000313" key="2">
    <source>
        <dbReference type="Proteomes" id="UP000295632"/>
    </source>
</evidence>
<proteinExistence type="predicted"/>
<dbReference type="Proteomes" id="UP000295632">
    <property type="component" value="Unassembled WGS sequence"/>
</dbReference>
<dbReference type="Pfam" id="PF13076">
    <property type="entry name" value="Fur_reg_FbpA"/>
    <property type="match status" value="1"/>
</dbReference>
<protein>
    <submittedName>
        <fullName evidence="1">Fur-regulated basic protein A</fullName>
    </submittedName>
</protein>
<sequence>MAELLQSVKDQYINQLLDSEYYEHVDGRQLYELSVAELKNLLDEVRG</sequence>
<dbReference type="RefSeq" id="WP_133581960.1">
    <property type="nucleotide sequence ID" value="NZ_SNYJ01000022.1"/>
</dbReference>
<accession>A0A4R6TQM8</accession>